<organism evidence="3 4">
    <name type="scientific">Methylorubrum suomiense</name>
    <dbReference type="NCBI Taxonomy" id="144191"/>
    <lineage>
        <taxon>Bacteria</taxon>
        <taxon>Pseudomonadati</taxon>
        <taxon>Pseudomonadota</taxon>
        <taxon>Alphaproteobacteria</taxon>
        <taxon>Hyphomicrobiales</taxon>
        <taxon>Methylobacteriaceae</taxon>
        <taxon>Methylorubrum</taxon>
    </lineage>
</organism>
<proteinExistence type="predicted"/>
<dbReference type="Proteomes" id="UP001055093">
    <property type="component" value="Unassembled WGS sequence"/>
</dbReference>
<dbReference type="Pfam" id="PF07940">
    <property type="entry name" value="Hepar_II_III_C"/>
    <property type="match status" value="1"/>
</dbReference>
<name>A0ABQ4UW69_9HYPH</name>
<dbReference type="InterPro" id="IPR008929">
    <property type="entry name" value="Chondroitin_lyas"/>
</dbReference>
<feature type="domain" description="Heparinase II/III-like C-terminal" evidence="2">
    <location>
        <begin position="636"/>
        <end position="814"/>
    </location>
</feature>
<dbReference type="EMBL" id="BPRE01000008">
    <property type="protein sequence ID" value="GJE76339.1"/>
    <property type="molecule type" value="Genomic_DNA"/>
</dbReference>
<sequence length="892" mass="94394">MDRRDEEREPQGDDGQGAVPVRVPVAVRYAGGAGQGGHPGLHLITPNHRFARAVLDFEDLRPGAWCCLRFDLASDEDEAASLVADAVAIGFDFLAGDGSSLDLDHVPGLVRSLLDPHVAWIPGPDLTDRPVRIGFRMPEQARALALTVRSWRNTAPVILSDPAILVGRPDPGPPPRRWILDESPVTLRFALPDAVGLVLRGQIYAPEPDEHAARVKLVYRDHAGAQIAPPYPGTVSVPGLGAVVNLSAVPQARRFTLALRPPSGAAFVDLDFGPWEDAPRPNGAELLAEPEIALEDDFRLESLCSDDILDAPAFLARLAERLGLPGAAIADWVPPVASGGVIAPLAGARALRAGTDRGARIDPTGGVALELAGLPVWTLSEGQNWREDPFRSVAWRLAYQSLSWLLPLAALPQGRERAGALAASWSAANPWGQPSDPLSLHPAALAPRAEVLANLLDGEGAERAVITAEVARHGFALAEIVGQNTLARSLTGIQASAALLVLARALPSFPFASFWETLARRSLEQGFEAMLGRDGAFADPALQTRLDLLGHGRTVAEALGDDSPGPMIAARVTAALPGLARLVDPGGRLPSFGDGASPHDLGGWVTRLTRRPDVGALVVACGEVVPEPEASGISTLRYDAPERGWAQFACLHSGQSALGHRDGTSFTFATGGLRWIVDGGGEGTETGAMRHYLLSSRAHNVARPDGREPVAGRAWFTTRVDLDGAQLLAFASNLHGPEYAHARLFLVLDDLAGLAVLDRFVRRGAAGRSISFEGLLHLPPDTLVALSGPHRALARQAGGRLDLRAWTVTGQGGGMDVVIGRSDRPGRMQGFVATGSGGWKAAPVLRYAFTGRGSVCGGLIVAADAEAERRLVHLLGTERVRHLSEPIEPTVP</sequence>
<keyword evidence="4" id="KW-1185">Reference proteome</keyword>
<gene>
    <name evidence="3" type="ORF">BGCPKDLD_2931</name>
</gene>
<dbReference type="Gene3D" id="1.50.10.100">
    <property type="entry name" value="Chondroitin AC/alginate lyase"/>
    <property type="match status" value="1"/>
</dbReference>
<evidence type="ECO:0000256" key="1">
    <source>
        <dbReference type="ARBA" id="ARBA00004196"/>
    </source>
</evidence>
<evidence type="ECO:0000259" key="2">
    <source>
        <dbReference type="Pfam" id="PF07940"/>
    </source>
</evidence>
<evidence type="ECO:0000313" key="3">
    <source>
        <dbReference type="EMBL" id="GJE76339.1"/>
    </source>
</evidence>
<reference evidence="3" key="2">
    <citation type="submission" date="2021-08" db="EMBL/GenBank/DDBJ databases">
        <authorList>
            <person name="Tani A."/>
            <person name="Ola A."/>
            <person name="Ogura Y."/>
            <person name="Katsura K."/>
            <person name="Hayashi T."/>
        </authorList>
    </citation>
    <scope>NUCLEOTIDE SEQUENCE</scope>
    <source>
        <strain evidence="3">DSM 14458</strain>
    </source>
</reference>
<dbReference type="RefSeq" id="WP_238308136.1">
    <property type="nucleotide sequence ID" value="NZ_BPRE01000008.1"/>
</dbReference>
<comment type="caution">
    <text evidence="3">The sequence shown here is derived from an EMBL/GenBank/DDBJ whole genome shotgun (WGS) entry which is preliminary data.</text>
</comment>
<dbReference type="InterPro" id="IPR012480">
    <property type="entry name" value="Hepar_II_III_C"/>
</dbReference>
<accession>A0ABQ4UW69</accession>
<reference evidence="3" key="1">
    <citation type="journal article" date="2021" name="Front. Microbiol.">
        <title>Comprehensive Comparative Genomics and Phenotyping of Methylobacterium Species.</title>
        <authorList>
            <person name="Alessa O."/>
            <person name="Ogura Y."/>
            <person name="Fujitani Y."/>
            <person name="Takami H."/>
            <person name="Hayashi T."/>
            <person name="Sahin N."/>
            <person name="Tani A."/>
        </authorList>
    </citation>
    <scope>NUCLEOTIDE SEQUENCE</scope>
    <source>
        <strain evidence="3">DSM 14458</strain>
    </source>
</reference>
<dbReference type="Gene3D" id="2.70.98.70">
    <property type="match status" value="1"/>
</dbReference>
<comment type="subcellular location">
    <subcellularLocation>
        <location evidence="1">Cell envelope</location>
    </subcellularLocation>
</comment>
<evidence type="ECO:0000313" key="4">
    <source>
        <dbReference type="Proteomes" id="UP001055093"/>
    </source>
</evidence>
<protein>
    <recommendedName>
        <fullName evidence="2">Heparinase II/III-like C-terminal domain-containing protein</fullName>
    </recommendedName>
</protein>